<accession>A0A835QZJ9</accession>
<evidence type="ECO:0000313" key="1">
    <source>
        <dbReference type="EMBL" id="KAG0482706.1"/>
    </source>
</evidence>
<dbReference type="Proteomes" id="UP000639772">
    <property type="component" value="Unassembled WGS sequence"/>
</dbReference>
<gene>
    <name evidence="1" type="ORF">HPP92_010790</name>
</gene>
<comment type="caution">
    <text evidence="1">The sequence shown here is derived from an EMBL/GenBank/DDBJ whole genome shotgun (WGS) entry which is preliminary data.</text>
</comment>
<evidence type="ECO:0000313" key="2">
    <source>
        <dbReference type="Proteomes" id="UP000639772"/>
    </source>
</evidence>
<dbReference type="EMBL" id="JADCNM010000005">
    <property type="protein sequence ID" value="KAG0482706.1"/>
    <property type="molecule type" value="Genomic_DNA"/>
</dbReference>
<name>A0A835QZJ9_VANPL</name>
<proteinExistence type="predicted"/>
<sequence length="137" mass="15072">MGESFCKNNGVVRVKRFGGDAAISVKFSSSGHYRRPLCLLDLSYVSPPLAIPNDLEPFRRPLVSLPLGDPPLSQARQPELSPCREATHSCRNAIDVLSDHLTAIDRAKPPIHINHSNLSQTCSPRRDSLNVEFDSIA</sequence>
<dbReference type="AlphaFoldDB" id="A0A835QZJ9"/>
<protein>
    <submittedName>
        <fullName evidence="1">Uncharacterized protein</fullName>
    </submittedName>
</protein>
<organism evidence="1 2">
    <name type="scientific">Vanilla planifolia</name>
    <name type="common">Vanilla</name>
    <dbReference type="NCBI Taxonomy" id="51239"/>
    <lineage>
        <taxon>Eukaryota</taxon>
        <taxon>Viridiplantae</taxon>
        <taxon>Streptophyta</taxon>
        <taxon>Embryophyta</taxon>
        <taxon>Tracheophyta</taxon>
        <taxon>Spermatophyta</taxon>
        <taxon>Magnoliopsida</taxon>
        <taxon>Liliopsida</taxon>
        <taxon>Asparagales</taxon>
        <taxon>Orchidaceae</taxon>
        <taxon>Vanilloideae</taxon>
        <taxon>Vanilleae</taxon>
        <taxon>Vanilla</taxon>
    </lineage>
</organism>
<reference evidence="1 2" key="1">
    <citation type="journal article" date="2020" name="Nat. Food">
        <title>A phased Vanilla planifolia genome enables genetic improvement of flavour and production.</title>
        <authorList>
            <person name="Hasing T."/>
            <person name="Tang H."/>
            <person name="Brym M."/>
            <person name="Khazi F."/>
            <person name="Huang T."/>
            <person name="Chambers A.H."/>
        </authorList>
    </citation>
    <scope>NUCLEOTIDE SEQUENCE [LARGE SCALE GENOMIC DNA]</scope>
    <source>
        <tissue evidence="1">Leaf</tissue>
    </source>
</reference>